<gene>
    <name evidence="1" type="ORF">Dpo_5c03680</name>
</gene>
<protein>
    <submittedName>
        <fullName evidence="1">Uncharacterized protein</fullName>
    </submittedName>
</protein>
<organism evidence="1 2">
    <name type="scientific">Desulfotignum phosphitoxidans DSM 13687</name>
    <dbReference type="NCBI Taxonomy" id="1286635"/>
    <lineage>
        <taxon>Bacteria</taxon>
        <taxon>Pseudomonadati</taxon>
        <taxon>Thermodesulfobacteriota</taxon>
        <taxon>Desulfobacteria</taxon>
        <taxon>Desulfobacterales</taxon>
        <taxon>Desulfobacteraceae</taxon>
        <taxon>Desulfotignum</taxon>
    </lineage>
</organism>
<evidence type="ECO:0000313" key="2">
    <source>
        <dbReference type="Proteomes" id="UP000014216"/>
    </source>
</evidence>
<keyword evidence="2" id="KW-1185">Reference proteome</keyword>
<accession>S0G5G4</accession>
<dbReference type="AlphaFoldDB" id="S0G5G4"/>
<evidence type="ECO:0000313" key="1">
    <source>
        <dbReference type="EMBL" id="EMS79441.1"/>
    </source>
</evidence>
<name>S0G5G4_9BACT</name>
<dbReference type="EMBL" id="APJX01000005">
    <property type="protein sequence ID" value="EMS79441.1"/>
    <property type="molecule type" value="Genomic_DNA"/>
</dbReference>
<proteinExistence type="predicted"/>
<comment type="caution">
    <text evidence="1">The sequence shown here is derived from an EMBL/GenBank/DDBJ whole genome shotgun (WGS) entry which is preliminary data.</text>
</comment>
<sequence length="73" mass="8690">MDQCWDREAKALKAAWDHLIRFKHLYAVEKFQDHQHLLHLKGPAVFIAGSGFHKLIFFKNKRKLCLIDKEVFI</sequence>
<dbReference type="Proteomes" id="UP000014216">
    <property type="component" value="Unassembled WGS sequence"/>
</dbReference>
<reference evidence="1 2" key="1">
    <citation type="journal article" date="2013" name="Genome Announc.">
        <title>Draft Genome Sequence of Desulfotignum phosphitoxidans DSM 13687 Strain FiPS-3.</title>
        <authorList>
            <person name="Poehlein A."/>
            <person name="Daniel R."/>
            <person name="Simeonova D.D."/>
        </authorList>
    </citation>
    <scope>NUCLEOTIDE SEQUENCE [LARGE SCALE GENOMIC DNA]</scope>
    <source>
        <strain evidence="1 2">DSM 13687</strain>
    </source>
</reference>